<dbReference type="AlphaFoldDB" id="A0A821UNR5"/>
<accession>A0A821UNR5</accession>
<dbReference type="Proteomes" id="UP000663880">
    <property type="component" value="Unassembled WGS sequence"/>
</dbReference>
<name>A0A821UNR5_9NEOP</name>
<feature type="compositionally biased region" description="Pro residues" evidence="1">
    <location>
        <begin position="65"/>
        <end position="80"/>
    </location>
</feature>
<organism evidence="2 3">
    <name type="scientific">Pieris macdunnoughi</name>
    <dbReference type="NCBI Taxonomy" id="345717"/>
    <lineage>
        <taxon>Eukaryota</taxon>
        <taxon>Metazoa</taxon>
        <taxon>Ecdysozoa</taxon>
        <taxon>Arthropoda</taxon>
        <taxon>Hexapoda</taxon>
        <taxon>Insecta</taxon>
        <taxon>Pterygota</taxon>
        <taxon>Neoptera</taxon>
        <taxon>Endopterygota</taxon>
        <taxon>Lepidoptera</taxon>
        <taxon>Glossata</taxon>
        <taxon>Ditrysia</taxon>
        <taxon>Papilionoidea</taxon>
        <taxon>Pieridae</taxon>
        <taxon>Pierinae</taxon>
        <taxon>Pieris</taxon>
    </lineage>
</organism>
<gene>
    <name evidence="2" type="ORF">PMACD_LOCUS10619</name>
</gene>
<dbReference type="EMBL" id="CAJOBZ010000032">
    <property type="protein sequence ID" value="CAF4892865.1"/>
    <property type="molecule type" value="Genomic_DNA"/>
</dbReference>
<protein>
    <submittedName>
        <fullName evidence="2">Uncharacterized protein</fullName>
    </submittedName>
</protein>
<reference evidence="2" key="1">
    <citation type="submission" date="2021-02" db="EMBL/GenBank/DDBJ databases">
        <authorList>
            <person name="Steward A R."/>
        </authorList>
    </citation>
    <scope>NUCLEOTIDE SEQUENCE</scope>
</reference>
<feature type="region of interest" description="Disordered" evidence="1">
    <location>
        <begin position="59"/>
        <end position="80"/>
    </location>
</feature>
<comment type="caution">
    <text evidence="2">The sequence shown here is derived from an EMBL/GenBank/DDBJ whole genome shotgun (WGS) entry which is preliminary data.</text>
</comment>
<sequence length="80" mass="9104">MVGTAELAQGWWRQWQWGAAGAVSRHAEWLRFIIPRLDKAKPLKARWRQSVVANRARARTTLPPLLNPPPYSARPLPAPL</sequence>
<evidence type="ECO:0000313" key="2">
    <source>
        <dbReference type="EMBL" id="CAF4892865.1"/>
    </source>
</evidence>
<evidence type="ECO:0000256" key="1">
    <source>
        <dbReference type="SAM" id="MobiDB-lite"/>
    </source>
</evidence>
<keyword evidence="3" id="KW-1185">Reference proteome</keyword>
<evidence type="ECO:0000313" key="3">
    <source>
        <dbReference type="Proteomes" id="UP000663880"/>
    </source>
</evidence>
<proteinExistence type="predicted"/>